<dbReference type="GO" id="GO:0031490">
    <property type="term" value="F:chromatin DNA binding"/>
    <property type="evidence" value="ECO:0000318"/>
    <property type="project" value="GO_Central"/>
</dbReference>
<comment type="caution">
    <text evidence="13">The sequence shown here is derived from an EMBL/GenBank/DDBJ whole genome shotgun (WGS) entry which is preliminary data.</text>
</comment>
<evidence type="ECO:0000256" key="5">
    <source>
        <dbReference type="ARBA" id="ARBA00023163"/>
    </source>
</evidence>
<keyword evidence="4" id="KW-0805">Transcription regulation</keyword>
<keyword evidence="5" id="KW-0804">Transcription</keyword>
<evidence type="ECO:0000256" key="2">
    <source>
        <dbReference type="ARBA" id="ARBA00006801"/>
    </source>
</evidence>
<name>A0A0K9P4F5_ZOSMR</name>
<dbReference type="GO" id="GO:0000785">
    <property type="term" value="C:chromatin"/>
    <property type="evidence" value="ECO:0000318"/>
    <property type="project" value="GO_Central"/>
</dbReference>
<evidence type="ECO:0000256" key="4">
    <source>
        <dbReference type="ARBA" id="ARBA00023015"/>
    </source>
</evidence>
<dbReference type="Pfam" id="PF02373">
    <property type="entry name" value="JmjC"/>
    <property type="match status" value="1"/>
</dbReference>
<dbReference type="STRING" id="29655.A0A0K9P4F5"/>
<keyword evidence="6" id="KW-0539">Nucleus</keyword>
<gene>
    <name evidence="13" type="ORF">ZOSMA_391G00150</name>
</gene>
<evidence type="ECO:0000256" key="3">
    <source>
        <dbReference type="ARBA" id="ARBA00022723"/>
    </source>
</evidence>
<dbReference type="InterPro" id="IPR018866">
    <property type="entry name" value="Znf-4CXXC_R1"/>
</dbReference>
<evidence type="ECO:0000256" key="7">
    <source>
        <dbReference type="PROSITE-ProRule" id="PRU00175"/>
    </source>
</evidence>
<evidence type="ECO:0000259" key="10">
    <source>
        <dbReference type="PROSITE" id="PS50089"/>
    </source>
</evidence>
<dbReference type="GO" id="GO:0003712">
    <property type="term" value="F:transcription coregulator activity"/>
    <property type="evidence" value="ECO:0000318"/>
    <property type="project" value="GO_Central"/>
</dbReference>
<dbReference type="InterPro" id="IPR014977">
    <property type="entry name" value="WRC_dom"/>
</dbReference>
<evidence type="ECO:0000256" key="8">
    <source>
        <dbReference type="PROSITE-ProRule" id="PRU01002"/>
    </source>
</evidence>
<keyword evidence="3" id="KW-0479">Metal-binding</keyword>
<dbReference type="AlphaFoldDB" id="A0A0K9P4F5"/>
<dbReference type="PROSITE" id="PS51667">
    <property type="entry name" value="WRC"/>
    <property type="match status" value="1"/>
</dbReference>
<dbReference type="PANTHER" id="PTHR12549">
    <property type="entry name" value="JMJC DOMAIN-CONTAINING HISTONE DEMETHYLATION PROTEIN"/>
    <property type="match status" value="1"/>
</dbReference>
<dbReference type="InterPro" id="IPR001841">
    <property type="entry name" value="Znf_RING"/>
</dbReference>
<dbReference type="EMBL" id="LFYR01001195">
    <property type="protein sequence ID" value="KMZ63883.1"/>
    <property type="molecule type" value="Genomic_DNA"/>
</dbReference>
<feature type="compositionally biased region" description="Basic residues" evidence="9">
    <location>
        <begin position="99"/>
        <end position="110"/>
    </location>
</feature>
<dbReference type="PANTHER" id="PTHR12549:SF17">
    <property type="entry name" value="E3 UBIQUITIN-PROTEIN LIGASE JMJ24"/>
    <property type="match status" value="1"/>
</dbReference>
<dbReference type="Pfam" id="PF08879">
    <property type="entry name" value="WRC"/>
    <property type="match status" value="1"/>
</dbReference>
<comment type="caution">
    <text evidence="8">Lacks conserved residue(s) required for the propagation of feature annotation.</text>
</comment>
<feature type="domain" description="WRC" evidence="12">
    <location>
        <begin position="7"/>
        <end position="51"/>
    </location>
</feature>
<dbReference type="GO" id="GO:0000118">
    <property type="term" value="C:histone deacetylase complex"/>
    <property type="evidence" value="ECO:0000318"/>
    <property type="project" value="GO_Central"/>
</dbReference>
<protein>
    <submittedName>
        <fullName evidence="13">Transcription factor jumonji (JmjC) domain-containing</fullName>
    </submittedName>
</protein>
<keyword evidence="7" id="KW-0862">Zinc</keyword>
<evidence type="ECO:0000256" key="1">
    <source>
        <dbReference type="ARBA" id="ARBA00004123"/>
    </source>
</evidence>
<reference evidence="14" key="1">
    <citation type="journal article" date="2016" name="Nature">
        <title>The genome of the seagrass Zostera marina reveals angiosperm adaptation to the sea.</title>
        <authorList>
            <person name="Olsen J.L."/>
            <person name="Rouze P."/>
            <person name="Verhelst B."/>
            <person name="Lin Y.-C."/>
            <person name="Bayer T."/>
            <person name="Collen J."/>
            <person name="Dattolo E."/>
            <person name="De Paoli E."/>
            <person name="Dittami S."/>
            <person name="Maumus F."/>
            <person name="Michel G."/>
            <person name="Kersting A."/>
            <person name="Lauritano C."/>
            <person name="Lohaus R."/>
            <person name="Toepel M."/>
            <person name="Tonon T."/>
            <person name="Vanneste K."/>
            <person name="Amirebrahimi M."/>
            <person name="Brakel J."/>
            <person name="Bostroem C."/>
            <person name="Chovatia M."/>
            <person name="Grimwood J."/>
            <person name="Jenkins J.W."/>
            <person name="Jueterbock A."/>
            <person name="Mraz A."/>
            <person name="Stam W.T."/>
            <person name="Tice H."/>
            <person name="Bornberg-Bauer E."/>
            <person name="Green P.J."/>
            <person name="Pearson G.A."/>
            <person name="Procaccini G."/>
            <person name="Duarte C.M."/>
            <person name="Schmutz J."/>
            <person name="Reusch T.B.H."/>
            <person name="Van de Peer Y."/>
        </authorList>
    </citation>
    <scope>NUCLEOTIDE SEQUENCE [LARGE SCALE GENOMIC DNA]</scope>
    <source>
        <strain evidence="14">cv. Finnish</strain>
    </source>
</reference>
<dbReference type="SMART" id="SM00558">
    <property type="entry name" value="JmjC"/>
    <property type="match status" value="1"/>
</dbReference>
<dbReference type="PROSITE" id="PS51184">
    <property type="entry name" value="JMJC"/>
    <property type="match status" value="1"/>
</dbReference>
<comment type="similarity">
    <text evidence="2">Belongs to the JARID1 histone demethylase family.</text>
</comment>
<dbReference type="Pfam" id="PF10497">
    <property type="entry name" value="zf-4CXXC_R1"/>
    <property type="match status" value="1"/>
</dbReference>
<feature type="domain" description="JmjC" evidence="11">
    <location>
        <begin position="607"/>
        <end position="874"/>
    </location>
</feature>
<dbReference type="InterPro" id="IPR045109">
    <property type="entry name" value="LSDs-like"/>
</dbReference>
<dbReference type="Proteomes" id="UP000036987">
    <property type="component" value="Unassembled WGS sequence"/>
</dbReference>
<dbReference type="InterPro" id="IPR003347">
    <property type="entry name" value="JmjC_dom"/>
</dbReference>
<dbReference type="GO" id="GO:0032454">
    <property type="term" value="F:histone H3K9 demethylase activity"/>
    <property type="evidence" value="ECO:0000318"/>
    <property type="project" value="GO_Central"/>
</dbReference>
<organism evidence="13 14">
    <name type="scientific">Zostera marina</name>
    <name type="common">Eelgrass</name>
    <dbReference type="NCBI Taxonomy" id="29655"/>
    <lineage>
        <taxon>Eukaryota</taxon>
        <taxon>Viridiplantae</taxon>
        <taxon>Streptophyta</taxon>
        <taxon>Embryophyta</taxon>
        <taxon>Tracheophyta</taxon>
        <taxon>Spermatophyta</taxon>
        <taxon>Magnoliopsida</taxon>
        <taxon>Liliopsida</taxon>
        <taxon>Zosteraceae</taxon>
        <taxon>Zostera</taxon>
    </lineage>
</organism>
<keyword evidence="7" id="KW-0863">Zinc-finger</keyword>
<evidence type="ECO:0000259" key="12">
    <source>
        <dbReference type="PROSITE" id="PS51667"/>
    </source>
</evidence>
<dbReference type="SUPFAM" id="SSF51197">
    <property type="entry name" value="Clavaminate synthase-like"/>
    <property type="match status" value="1"/>
</dbReference>
<proteinExistence type="inferred from homology"/>
<dbReference type="PROSITE" id="PS50089">
    <property type="entry name" value="ZF_RING_2"/>
    <property type="match status" value="1"/>
</dbReference>
<dbReference type="OrthoDB" id="1667110at2759"/>
<comment type="subcellular location">
    <subcellularLocation>
        <location evidence="1">Nucleus</location>
    </subcellularLocation>
</comment>
<dbReference type="Gene3D" id="2.60.120.650">
    <property type="entry name" value="Cupin"/>
    <property type="match status" value="1"/>
</dbReference>
<feature type="domain" description="RING-type" evidence="10">
    <location>
        <begin position="180"/>
        <end position="227"/>
    </location>
</feature>
<dbReference type="OMA" id="LKCDRRG"/>
<evidence type="ECO:0000313" key="14">
    <source>
        <dbReference type="Proteomes" id="UP000036987"/>
    </source>
</evidence>
<evidence type="ECO:0000256" key="6">
    <source>
        <dbReference type="ARBA" id="ARBA00023242"/>
    </source>
</evidence>
<evidence type="ECO:0000259" key="11">
    <source>
        <dbReference type="PROSITE" id="PS51184"/>
    </source>
</evidence>
<sequence length="947" mass="107401">MDDYGAIPEDLRCKRSDGKQWRCSALSMPDKTVCEKHYIQAKKRAANSAMRASLKKAKRKSMDHSGLNYMDDRNEDLEMSVSPSNNVVGGSEYFIPNPAKKHKGKSRRKGHDFYSPDTAVGKGESSSRLASRDDHFEENQVMTLPRIKAIKNLDGTRGSTTGDCFGGATYSSDEDEGLTCHQCRKNDRDAVLWCMNCNKIGYCDRCIEKWYSDIPMDDMQRACPSCRGICRCVVCRPGDALIKTRIQQVPSIKRLQYLHSLLSFTLPVLKKIHSEQCAELDIENKVNGIKGDILRANINIDEQMCCDICTIPIVDYHRHCANCSTDICLQCVRDLRVGLANDVGEYQSNQKQTTASTQGQVDGQYYIGFEDADNCTLDFSHLFPKWKANKDGSIPCPNECHSFLVLRRICKINWVAKLVKNVVEMVNGCRVSELHNSKNCISCSTSEITQSSGFNEANIYQSSHREGSGDNILYSPISEDVNHETIAHFRSHWVKGEPIIIRQVIDTASASTWEPKSICRGIQEAIYDRTKEDSMIVKAIDCSTHSEVDIEFEEFIRGYSEGRICEDNSPKILKLKDWPNSDDLEIFLLCQRPELFTKIPLLEYIHSRWGLLNLAAKLPHETLQADSGPRLNIAYGSTKEQNNGDSVCNLKISMSDTVHLLMHTTDVMFQNKDNVMNDGAIKNYEESNLKEKKRGTDVLDFNGDIIKGMDCPDLSPKEHCEKTEQFPMMNVDGCDISKHEKDVSLQEKNSFDIQEDHAGVVWDIFRRQDIPRLNEYIRHHAEELSVSVNPSSTSQIKHPLYNQTYFLNTYHKRNIKEELGIEPWTFKQLLGEAVFIPAGCAFQTRNLKSAVQLTLDYLSPESLSESMHLAKEIRCLPNTHVAKLKMLEVAKMPLYAASWAIQEIQKITLDPKVGSELGFEDRNLTSKVSENLQRLIKQNRNTELVCV</sequence>
<accession>A0A0K9P4F5</accession>
<dbReference type="GO" id="GO:0006357">
    <property type="term" value="P:regulation of transcription by RNA polymerase II"/>
    <property type="evidence" value="ECO:0000318"/>
    <property type="project" value="GO_Central"/>
</dbReference>
<dbReference type="GO" id="GO:0008270">
    <property type="term" value="F:zinc ion binding"/>
    <property type="evidence" value="ECO:0007669"/>
    <property type="project" value="UniProtKB-KW"/>
</dbReference>
<keyword evidence="14" id="KW-1185">Reference proteome</keyword>
<evidence type="ECO:0000256" key="9">
    <source>
        <dbReference type="SAM" id="MobiDB-lite"/>
    </source>
</evidence>
<feature type="region of interest" description="Disordered" evidence="9">
    <location>
        <begin position="88"/>
        <end position="136"/>
    </location>
</feature>
<evidence type="ECO:0000313" key="13">
    <source>
        <dbReference type="EMBL" id="KMZ63883.1"/>
    </source>
</evidence>